<protein>
    <recommendedName>
        <fullName evidence="3">Peptidase C11 clostripain</fullName>
    </recommendedName>
</protein>
<dbReference type="Pfam" id="PF03415">
    <property type="entry name" value="Peptidase_C11"/>
    <property type="match status" value="1"/>
</dbReference>
<name>A0A2A6RGE4_9CHLR</name>
<dbReference type="InterPro" id="IPR005077">
    <property type="entry name" value="Peptidase_C11"/>
</dbReference>
<accession>A0A2A6RGE4</accession>
<dbReference type="PANTHER" id="PTHR37835:SF1">
    <property type="entry name" value="ALPHA-CLOSTRIPAIN"/>
    <property type="match status" value="1"/>
</dbReference>
<comment type="caution">
    <text evidence="1">The sequence shown here is derived from an EMBL/GenBank/DDBJ whole genome shotgun (WGS) entry which is preliminary data.</text>
</comment>
<dbReference type="Gene3D" id="3.40.50.11970">
    <property type="match status" value="1"/>
</dbReference>
<dbReference type="Proteomes" id="UP000220527">
    <property type="component" value="Unassembled WGS sequence"/>
</dbReference>
<dbReference type="SUPFAM" id="SSF63829">
    <property type="entry name" value="Calcium-dependent phosphotriesterase"/>
    <property type="match status" value="1"/>
</dbReference>
<keyword evidence="2" id="KW-1185">Reference proteome</keyword>
<dbReference type="AlphaFoldDB" id="A0A2A6RGE4"/>
<dbReference type="EMBL" id="NQWI01000086">
    <property type="protein sequence ID" value="PDW02137.1"/>
    <property type="molecule type" value="Genomic_DNA"/>
</dbReference>
<dbReference type="OrthoDB" id="134735at2"/>
<reference evidence="2" key="1">
    <citation type="submission" date="2017-08" db="EMBL/GenBank/DDBJ databases">
        <authorList>
            <person name="Grouzdev D.S."/>
            <person name="Gaisin V.A."/>
            <person name="Rysina M.S."/>
            <person name="Gorlenko V.M."/>
        </authorList>
    </citation>
    <scope>NUCLEOTIDE SEQUENCE [LARGE SCALE GENOMIC DNA]</scope>
    <source>
        <strain evidence="2">Kir15-3F</strain>
    </source>
</reference>
<organism evidence="1 2">
    <name type="scientific">Candidatus Viridilinea mediisalina</name>
    <dbReference type="NCBI Taxonomy" id="2024553"/>
    <lineage>
        <taxon>Bacteria</taxon>
        <taxon>Bacillati</taxon>
        <taxon>Chloroflexota</taxon>
        <taxon>Chloroflexia</taxon>
        <taxon>Chloroflexales</taxon>
        <taxon>Chloroflexineae</taxon>
        <taxon>Oscillochloridaceae</taxon>
        <taxon>Candidatus Viridilinea</taxon>
    </lineage>
</organism>
<dbReference type="PANTHER" id="PTHR37835">
    <property type="entry name" value="ALPHA-CLOSTRIPAIN"/>
    <property type="match status" value="1"/>
</dbReference>
<gene>
    <name evidence="1" type="ORF">CJ255_15605</name>
</gene>
<evidence type="ECO:0000313" key="2">
    <source>
        <dbReference type="Proteomes" id="UP000220527"/>
    </source>
</evidence>
<evidence type="ECO:0008006" key="3">
    <source>
        <dbReference type="Google" id="ProtNLM"/>
    </source>
</evidence>
<sequence length="750" mass="81891">MLRIIRSLTTVLLLCLFLVNLTAMPEPTVAQSGEDCTLDVLPRPGTGTLPPSTMSISGYVILNRQPMIEASIIATAENGTSMALNLVHSPSSCAPFYEIPLGQAPLRLQAGQSVSFQVTVSGFTTTIQQRIPQGGGRLDLSFETTAGCNTEGSLIALHERMNDLYFEANVGQADTTASFLSRTADVVKVNPSGSSRVYSTFIGGEHDDFAWDITVGSDGTAYVVGTSESHDFPVSADAADTICGAPGAPCRTAVRDATLVALQPDGTGLRYGTFLGGEGDEWGHSIALDAAGSVYIAGLTASQHMPGTGPTVAYPHKHRGDDAFVARFDLLGRTARASQVPDADDAWTLLFYLAGDNDLSDHFREQHRRLEAVAGQPGVNILVLRDGAAQGDSMRYYVRPDGNTIEWPMGELNMANPDTLRDFVSWAMENYPARHYYLNIADHGRGTTGIAWDEENNLDEMLTVSELRQALMQATKDGTQPIDVLHLDACLMSMFEVAADASGYADYMVASQNLAWSLFAFDRYADAVRATTTPLQLAQRVTEEYSVGLRAAGVYPYTIAAIDLRRIGAVSQALDELVTALLQHESRATVRAARSATQVFDSRNFYQLDPTDEYVDLADFARQLIARTTHADVRNAAEALVTSITAAVVPETNRFRSDRISTAIGPQFWDLDRSNGIAIYFPPDRDSAELNLYISHGLFWYTQYGSWDDYLRHYFELGTLTTLPRIQPTPAGRPPVGLLRYEVYLPLVRR</sequence>
<dbReference type="RefSeq" id="WP_097645026.1">
    <property type="nucleotide sequence ID" value="NZ_NQWI01000086.1"/>
</dbReference>
<evidence type="ECO:0000313" key="1">
    <source>
        <dbReference type="EMBL" id="PDW02137.1"/>
    </source>
</evidence>
<proteinExistence type="predicted"/>